<reference evidence="2 3" key="1">
    <citation type="submission" date="2019-08" db="EMBL/GenBank/DDBJ databases">
        <title>Whole-genome Sequencing of e-waste polymer degrading bacterium Pseudomonas sp. strain PE08.</title>
        <authorList>
            <person name="Kirdat K."/>
            <person name="Debbarma P."/>
            <person name="Narawade N."/>
            <person name="Suyal D."/>
            <person name="Thorat V."/>
            <person name="Shouche Y."/>
            <person name="Goel R."/>
            <person name="Yadav A."/>
        </authorList>
    </citation>
    <scope>NUCLEOTIDE SEQUENCE [LARGE SCALE GENOMIC DNA]</scope>
    <source>
        <strain evidence="2 3">PE08</strain>
    </source>
</reference>
<evidence type="ECO:0000256" key="1">
    <source>
        <dbReference type="SAM" id="SignalP"/>
    </source>
</evidence>
<dbReference type="EMBL" id="CP043311">
    <property type="protein sequence ID" value="QEY61135.1"/>
    <property type="molecule type" value="Genomic_DNA"/>
</dbReference>
<dbReference type="Proteomes" id="UP000327179">
    <property type="component" value="Chromosome"/>
</dbReference>
<gene>
    <name evidence="2" type="ORF">FXN65_03400</name>
</gene>
<keyword evidence="3" id="KW-1185">Reference proteome</keyword>
<dbReference type="AlphaFoldDB" id="A0A5J6QGU8"/>
<feature type="chain" id="PRO_5023814117" evidence="1">
    <location>
        <begin position="21"/>
        <end position="144"/>
    </location>
</feature>
<evidence type="ECO:0000313" key="2">
    <source>
        <dbReference type="EMBL" id="QEY61135.1"/>
    </source>
</evidence>
<accession>A0A5J6QGU8</accession>
<dbReference type="KEGG" id="plal:FXN65_03400"/>
<name>A0A5J6QGU8_9GAMM</name>
<sequence>MRLICAAVSLLLLAGCSSYRTEPGQITQVPADRLLAFQEPVAGGGQIVVNRDMGGLGSGCYIAVHVDRQLAARIGIGEVASFQVPPGDRIVGIGIDETDDTLCSKGRLRREKAAHIEAGQSERFRIVSDNREGFALLADEPQGK</sequence>
<organism evidence="2 3">
    <name type="scientific">Metapseudomonas lalkuanensis</name>
    <dbReference type="NCBI Taxonomy" id="2604832"/>
    <lineage>
        <taxon>Bacteria</taxon>
        <taxon>Pseudomonadati</taxon>
        <taxon>Pseudomonadota</taxon>
        <taxon>Gammaproteobacteria</taxon>
        <taxon>Pseudomonadales</taxon>
        <taxon>Pseudomonadaceae</taxon>
        <taxon>Metapseudomonas</taxon>
    </lineage>
</organism>
<evidence type="ECO:0000313" key="3">
    <source>
        <dbReference type="Proteomes" id="UP000327179"/>
    </source>
</evidence>
<proteinExistence type="predicted"/>
<dbReference type="PROSITE" id="PS51257">
    <property type="entry name" value="PROKAR_LIPOPROTEIN"/>
    <property type="match status" value="1"/>
</dbReference>
<protein>
    <submittedName>
        <fullName evidence="2">3-isopropylmalate dehydratase</fullName>
    </submittedName>
</protein>
<keyword evidence="1" id="KW-0732">Signal</keyword>
<feature type="signal peptide" evidence="1">
    <location>
        <begin position="1"/>
        <end position="20"/>
    </location>
</feature>
<dbReference type="RefSeq" id="WP_151131647.1">
    <property type="nucleotide sequence ID" value="NZ_CP043311.1"/>
</dbReference>